<evidence type="ECO:0000256" key="12">
    <source>
        <dbReference type="HAMAP-Rule" id="MF_00983"/>
    </source>
</evidence>
<feature type="binding site" evidence="12">
    <location>
        <position position="412"/>
    </location>
    <ligand>
        <name>Zn(2+)</name>
        <dbReference type="ChEBI" id="CHEBI:29105"/>
        <label>1</label>
    </ligand>
</feature>
<dbReference type="GO" id="GO:0043138">
    <property type="term" value="F:3'-5' DNA helicase activity"/>
    <property type="evidence" value="ECO:0007669"/>
    <property type="project" value="UniProtKB-EC"/>
</dbReference>
<reference evidence="14 15" key="1">
    <citation type="submission" date="2023-11" db="EMBL/GenBank/DDBJ databases">
        <title>Peredibacter starrii A3.12.</title>
        <authorList>
            <person name="Mitchell R.J."/>
        </authorList>
    </citation>
    <scope>NUCLEOTIDE SEQUENCE [LARGE SCALE GENOMIC DNA]</scope>
    <source>
        <strain evidence="14 15">A3.12</strain>
    </source>
</reference>
<dbReference type="PANTHER" id="PTHR30580">
    <property type="entry name" value="PRIMOSOMAL PROTEIN N"/>
    <property type="match status" value="1"/>
</dbReference>
<evidence type="ECO:0000256" key="11">
    <source>
        <dbReference type="ARBA" id="ARBA00048988"/>
    </source>
</evidence>
<comment type="subunit">
    <text evidence="12">Component of the replication restart primosome.</text>
</comment>
<keyword evidence="2 12" id="KW-0235">DNA replication</keyword>
<evidence type="ECO:0000256" key="4">
    <source>
        <dbReference type="ARBA" id="ARBA00022741"/>
    </source>
</evidence>
<keyword evidence="3 12" id="KW-0479">Metal-binding</keyword>
<dbReference type="InterPro" id="IPR042115">
    <property type="entry name" value="PriA_3primeBD_sf"/>
</dbReference>
<keyword evidence="15" id="KW-1185">Reference proteome</keyword>
<dbReference type="EMBL" id="CP139487">
    <property type="protein sequence ID" value="WPU65358.1"/>
    <property type="molecule type" value="Genomic_DNA"/>
</dbReference>
<dbReference type="Pfam" id="PF18319">
    <property type="entry name" value="Zn_ribbon_PriA"/>
    <property type="match status" value="1"/>
</dbReference>
<dbReference type="GO" id="GO:0008270">
    <property type="term" value="F:zinc ion binding"/>
    <property type="evidence" value="ECO:0007669"/>
    <property type="project" value="UniProtKB-UniRule"/>
</dbReference>
<accession>A0AAX4HQG9</accession>
<evidence type="ECO:0000256" key="1">
    <source>
        <dbReference type="ARBA" id="ARBA00022515"/>
    </source>
</evidence>
<comment type="catalytic activity">
    <reaction evidence="12">
        <text>Couples ATP hydrolysis with the unwinding of duplex DNA by translocating in the 3'-5' direction.</text>
        <dbReference type="EC" id="5.6.2.4"/>
    </reaction>
</comment>
<evidence type="ECO:0000256" key="10">
    <source>
        <dbReference type="ARBA" id="ARBA00023235"/>
    </source>
</evidence>
<dbReference type="Pfam" id="PF18074">
    <property type="entry name" value="PriA_C"/>
    <property type="match status" value="1"/>
</dbReference>
<dbReference type="GO" id="GO:0006310">
    <property type="term" value="P:DNA recombination"/>
    <property type="evidence" value="ECO:0007669"/>
    <property type="project" value="InterPro"/>
</dbReference>
<dbReference type="InterPro" id="IPR014001">
    <property type="entry name" value="Helicase_ATP-bd"/>
</dbReference>
<keyword evidence="8 12" id="KW-0067">ATP-binding</keyword>
<dbReference type="PANTHER" id="PTHR30580:SF0">
    <property type="entry name" value="PRIMOSOMAL PROTEIN N"/>
    <property type="match status" value="1"/>
</dbReference>
<feature type="binding site" evidence="12">
    <location>
        <position position="378"/>
    </location>
    <ligand>
        <name>Zn(2+)</name>
        <dbReference type="ChEBI" id="CHEBI:29105"/>
        <label>2</label>
    </ligand>
</feature>
<dbReference type="GO" id="GO:0016787">
    <property type="term" value="F:hydrolase activity"/>
    <property type="evidence" value="ECO:0007669"/>
    <property type="project" value="UniProtKB-KW"/>
</dbReference>
<dbReference type="Proteomes" id="UP001324634">
    <property type="component" value="Chromosome"/>
</dbReference>
<dbReference type="GO" id="GO:0003677">
    <property type="term" value="F:DNA binding"/>
    <property type="evidence" value="ECO:0007669"/>
    <property type="project" value="UniProtKB-UniRule"/>
</dbReference>
<dbReference type="HAMAP" id="MF_00983">
    <property type="entry name" value="PriA"/>
    <property type="match status" value="1"/>
</dbReference>
<dbReference type="CDD" id="cd18804">
    <property type="entry name" value="SF2_C_priA"/>
    <property type="match status" value="1"/>
</dbReference>
<dbReference type="GO" id="GO:1990077">
    <property type="term" value="C:primosome complex"/>
    <property type="evidence" value="ECO:0007669"/>
    <property type="project" value="UniProtKB-UniRule"/>
</dbReference>
<comment type="similarity">
    <text evidence="12">Belongs to the helicase family. PriA subfamily.</text>
</comment>
<dbReference type="Gene3D" id="3.40.50.300">
    <property type="entry name" value="P-loop containing nucleotide triphosphate hydrolases"/>
    <property type="match status" value="2"/>
</dbReference>
<dbReference type="InterPro" id="IPR041236">
    <property type="entry name" value="PriA_C"/>
</dbReference>
<evidence type="ECO:0000256" key="7">
    <source>
        <dbReference type="ARBA" id="ARBA00022833"/>
    </source>
</evidence>
<keyword evidence="1 12" id="KW-0639">Primosome</keyword>
<feature type="binding site" evidence="12">
    <location>
        <position position="399"/>
    </location>
    <ligand>
        <name>Zn(2+)</name>
        <dbReference type="ChEBI" id="CHEBI:29105"/>
        <label>2</label>
    </ligand>
</feature>
<dbReference type="GO" id="GO:0006302">
    <property type="term" value="P:double-strand break repair"/>
    <property type="evidence" value="ECO:0007669"/>
    <property type="project" value="InterPro"/>
</dbReference>
<feature type="binding site" evidence="12">
    <location>
        <position position="369"/>
    </location>
    <ligand>
        <name>Zn(2+)</name>
        <dbReference type="ChEBI" id="CHEBI:29105"/>
        <label>1</label>
    </ligand>
</feature>
<evidence type="ECO:0000313" key="15">
    <source>
        <dbReference type="Proteomes" id="UP001324634"/>
    </source>
</evidence>
<evidence type="ECO:0000259" key="13">
    <source>
        <dbReference type="PROSITE" id="PS51192"/>
    </source>
</evidence>
<dbReference type="Pfam" id="PF00271">
    <property type="entry name" value="Helicase_C"/>
    <property type="match status" value="1"/>
</dbReference>
<keyword evidence="10 12" id="KW-0413">Isomerase</keyword>
<dbReference type="InterPro" id="IPR011545">
    <property type="entry name" value="DEAD/DEAH_box_helicase_dom"/>
</dbReference>
<evidence type="ECO:0000256" key="3">
    <source>
        <dbReference type="ARBA" id="ARBA00022723"/>
    </source>
</evidence>
<feature type="domain" description="Helicase ATP-binding" evidence="13">
    <location>
        <begin position="138"/>
        <end position="305"/>
    </location>
</feature>
<keyword evidence="5 12" id="KW-0378">Hydrolase</keyword>
<name>A0AAX4HQG9_9BACT</name>
<dbReference type="PROSITE" id="PS51192">
    <property type="entry name" value="HELICASE_ATP_BIND_1"/>
    <property type="match status" value="1"/>
</dbReference>
<dbReference type="GO" id="GO:0006270">
    <property type="term" value="P:DNA replication initiation"/>
    <property type="evidence" value="ECO:0007669"/>
    <property type="project" value="TreeGrafter"/>
</dbReference>
<dbReference type="InterPro" id="IPR040498">
    <property type="entry name" value="PriA_CRR"/>
</dbReference>
<dbReference type="SUPFAM" id="SSF52540">
    <property type="entry name" value="P-loop containing nucleoside triphosphate hydrolases"/>
    <property type="match status" value="1"/>
</dbReference>
<dbReference type="Pfam" id="PF17764">
    <property type="entry name" value="PriA_3primeBD"/>
    <property type="match status" value="1"/>
</dbReference>
<evidence type="ECO:0000313" key="14">
    <source>
        <dbReference type="EMBL" id="WPU65358.1"/>
    </source>
</evidence>
<dbReference type="GO" id="GO:0006269">
    <property type="term" value="P:DNA replication, synthesis of primer"/>
    <property type="evidence" value="ECO:0007669"/>
    <property type="project" value="UniProtKB-KW"/>
</dbReference>
<evidence type="ECO:0000256" key="6">
    <source>
        <dbReference type="ARBA" id="ARBA00022806"/>
    </source>
</evidence>
<dbReference type="FunFam" id="3.40.50.300:FF:000489">
    <property type="entry name" value="Primosome assembly protein PriA"/>
    <property type="match status" value="1"/>
</dbReference>
<organism evidence="14 15">
    <name type="scientific">Peredibacter starrii</name>
    <dbReference type="NCBI Taxonomy" id="28202"/>
    <lineage>
        <taxon>Bacteria</taxon>
        <taxon>Pseudomonadati</taxon>
        <taxon>Bdellovibrionota</taxon>
        <taxon>Bacteriovoracia</taxon>
        <taxon>Bacteriovoracales</taxon>
        <taxon>Bacteriovoracaceae</taxon>
        <taxon>Peredibacter</taxon>
    </lineage>
</organism>
<evidence type="ECO:0000256" key="5">
    <source>
        <dbReference type="ARBA" id="ARBA00022801"/>
    </source>
</evidence>
<comment type="catalytic activity">
    <reaction evidence="11 12">
        <text>ATP + H2O = ADP + phosphate + H(+)</text>
        <dbReference type="Rhea" id="RHEA:13065"/>
        <dbReference type="ChEBI" id="CHEBI:15377"/>
        <dbReference type="ChEBI" id="CHEBI:15378"/>
        <dbReference type="ChEBI" id="CHEBI:30616"/>
        <dbReference type="ChEBI" id="CHEBI:43474"/>
        <dbReference type="ChEBI" id="CHEBI:456216"/>
        <dbReference type="EC" id="5.6.2.4"/>
    </reaction>
</comment>
<dbReference type="GO" id="GO:0005524">
    <property type="term" value="F:ATP binding"/>
    <property type="evidence" value="ECO:0007669"/>
    <property type="project" value="UniProtKB-UniRule"/>
</dbReference>
<keyword evidence="4 12" id="KW-0547">Nucleotide-binding</keyword>
<dbReference type="NCBIfam" id="TIGR00595">
    <property type="entry name" value="priA"/>
    <property type="match status" value="1"/>
</dbReference>
<dbReference type="InterPro" id="IPR005259">
    <property type="entry name" value="PriA"/>
</dbReference>
<dbReference type="Gene3D" id="3.40.1440.60">
    <property type="entry name" value="PriA, 3(prime) DNA-binding domain"/>
    <property type="match status" value="1"/>
</dbReference>
<dbReference type="RefSeq" id="WP_321395672.1">
    <property type="nucleotide sequence ID" value="NZ_CP139487.1"/>
</dbReference>
<dbReference type="CDD" id="cd17929">
    <property type="entry name" value="DEXHc_priA"/>
    <property type="match status" value="1"/>
</dbReference>
<keyword evidence="7 12" id="KW-0862">Zinc</keyword>
<feature type="binding site" evidence="12">
    <location>
        <position position="396"/>
    </location>
    <ligand>
        <name>Zn(2+)</name>
        <dbReference type="ChEBI" id="CHEBI:29105"/>
        <label>2</label>
    </ligand>
</feature>
<comment type="function">
    <text evidence="12">Initiates the restart of stalled replication forks, which reloads the replicative helicase on sites other than the origin of replication. Recognizes and binds to abandoned replication forks and remodels them to uncover a helicase loading site. Promotes assembly of the primosome at these replication forks.</text>
</comment>
<gene>
    <name evidence="12 14" type="primary">priA</name>
    <name evidence="14" type="ORF">SOO65_01205</name>
</gene>
<evidence type="ECO:0000256" key="9">
    <source>
        <dbReference type="ARBA" id="ARBA00023125"/>
    </source>
</evidence>
<protein>
    <recommendedName>
        <fullName evidence="12">Replication restart protein PriA</fullName>
    </recommendedName>
    <alternativeName>
        <fullName evidence="12">ATP-dependent DNA helicase PriA</fullName>
        <ecNumber evidence="12">5.6.2.4</ecNumber>
    </alternativeName>
    <alternativeName>
        <fullName evidence="12">DNA 3'-5' helicase PriA</fullName>
    </alternativeName>
</protein>
<dbReference type="InterPro" id="IPR041222">
    <property type="entry name" value="PriA_3primeBD"/>
</dbReference>
<feature type="binding site" evidence="12">
    <location>
        <position position="381"/>
    </location>
    <ligand>
        <name>Zn(2+)</name>
        <dbReference type="ChEBI" id="CHEBI:29105"/>
        <label>2</label>
    </ligand>
</feature>
<proteinExistence type="inferred from homology"/>
<dbReference type="EC" id="5.6.2.4" evidence="12"/>
<dbReference type="Pfam" id="PF00270">
    <property type="entry name" value="DEAD"/>
    <property type="match status" value="1"/>
</dbReference>
<dbReference type="SMART" id="SM00487">
    <property type="entry name" value="DEXDc"/>
    <property type="match status" value="1"/>
</dbReference>
<evidence type="ECO:0000256" key="8">
    <source>
        <dbReference type="ARBA" id="ARBA00022840"/>
    </source>
</evidence>
<feature type="binding site" evidence="12">
    <location>
        <position position="372"/>
    </location>
    <ligand>
        <name>Zn(2+)</name>
        <dbReference type="ChEBI" id="CHEBI:29105"/>
        <label>1</label>
    </ligand>
</feature>
<keyword evidence="9 12" id="KW-0238">DNA-binding</keyword>
<dbReference type="InterPro" id="IPR027417">
    <property type="entry name" value="P-loop_NTPase"/>
</dbReference>
<feature type="binding site" evidence="12">
    <location>
        <position position="409"/>
    </location>
    <ligand>
        <name>Zn(2+)</name>
        <dbReference type="ChEBI" id="CHEBI:29105"/>
        <label>1</label>
    </ligand>
</feature>
<comment type="cofactor">
    <cofactor evidence="12">
        <name>Zn(2+)</name>
        <dbReference type="ChEBI" id="CHEBI:29105"/>
    </cofactor>
    <text evidence="12">Binds 2 zinc ions per subunit.</text>
</comment>
<dbReference type="SMART" id="SM00490">
    <property type="entry name" value="HELICc"/>
    <property type="match status" value="1"/>
</dbReference>
<dbReference type="AlphaFoldDB" id="A0AAX4HQG9"/>
<evidence type="ECO:0000256" key="2">
    <source>
        <dbReference type="ARBA" id="ARBA00022705"/>
    </source>
</evidence>
<sequence>MKVARIAVNYPQKNVGLLYHYEGDLVRGQVVEVPLGKRSELGCVVSVDESKSKEYADTPVDKIKSIKDIVPDWKLGEAELQLYEWMSQYYHYSLGQLIFDCLPHVLKRPRELEQTLGEGQPLEFVPNPVQKSIIESIREGLGSFKRTLVHGVTGSGKTVVYLDLIKSTIEAGKSVLFLLPEINLTPQFIHTFAKYLDAPIFSYHSELSDSQKYQIWKEARAMKKGALILGVRSSIFIPVSNLGLIIIDEEHDTSFKQDDRCPYNARDVASKKAQLLNIPVVMGSATPSLETYNSFHQPKQNLFEMKERAGNAFLPEIRLIDARDKSDKSEDDIWPLVPKSIETIKEALEKKEQVLVFVNRLGFSSYIQCRGCGHQFNCPNCAITLRYYKRKHQLACHHCEYKEPMPSQCPACGCMTMSHKGFGTEKVEEVLKRIFPEKVIERFDRDEIKTFKQLEERLGDFHAGKIDLMVGTQMLSKGHNFEKVKLVLILGIDNQLNFPDFRSSERVYQTLTQVAGRAGRYSQDGRVLIQTLNPENSLFQIVKNHDFHQFYQDELKIRELCDCPPFKRLAMIHFSSRFQDKLIGHVTEHAGAMIKGLVAQHFPEVSVLGPRPANIEKKANQFTWSILLKSGDLAQLHNLLKSFEMNYKSMSSVSYKIDIDPYTLM</sequence>
<dbReference type="InterPro" id="IPR001650">
    <property type="entry name" value="Helicase_C-like"/>
</dbReference>
<dbReference type="KEGG" id="psti:SOO65_01205"/>
<keyword evidence="6 12" id="KW-0347">Helicase</keyword>